<dbReference type="Gene3D" id="3.90.1150.10">
    <property type="entry name" value="Aspartate Aminotransferase, domain 1"/>
    <property type="match status" value="1"/>
</dbReference>
<dbReference type="GO" id="GO:0019346">
    <property type="term" value="P:transsulfuration"/>
    <property type="evidence" value="ECO:0007669"/>
    <property type="project" value="InterPro"/>
</dbReference>
<dbReference type="InterPro" id="IPR054542">
    <property type="entry name" value="Cys_met_metab_PP"/>
</dbReference>
<sequence>MARNLDAGSAGARTLAIHAGERPDPATGASSPNIVMSSTFVTEKPEGFSASELTEESPFVYTRWANPTVRGLEEKVAALEGAEAASAFASGMAAAHAILASELSSGDRLVLSDVSYAGIAELARDTLPRMGVEVATVDMSDLAAVEAAVTPGTKLVFIDTPCNPLMRLTDIAAVARIAHAAGARLAVDSTFATPVATRPLELGADYVMHSATKYLGGHGDAIGGVVCGRAELIRPLVSEAIVHYGGIMSPFNAWLIARGAATLPLRMRAHEETALAVARWLEADPRVERVIYPGLPSHPQHDLARRQMKNFSGMLSFRVKGGEAEGAEVATRMAARLRVIHHAVSLGHHRTLVCWMPTASLIETSFRLEGAQAAAYRDWAGDGIFRLSIGLEDAADLIRDLDQAL</sequence>
<dbReference type="Gene3D" id="3.40.640.10">
    <property type="entry name" value="Type I PLP-dependent aspartate aminotransferase-like (Major domain)"/>
    <property type="match status" value="1"/>
</dbReference>
<comment type="similarity">
    <text evidence="4">Belongs to the trans-sulfuration enzymes family.</text>
</comment>
<keyword evidence="5" id="KW-0808">Transferase</keyword>
<dbReference type="Pfam" id="PF01053">
    <property type="entry name" value="Cys_Met_Meta_PP"/>
    <property type="match status" value="1"/>
</dbReference>
<evidence type="ECO:0000256" key="4">
    <source>
        <dbReference type="RuleBase" id="RU362118"/>
    </source>
</evidence>
<reference evidence="5" key="1">
    <citation type="submission" date="2020-12" db="EMBL/GenBank/DDBJ databases">
        <title>Bacterial taxonomy.</title>
        <authorList>
            <person name="Pan X."/>
        </authorList>
    </citation>
    <scope>NUCLEOTIDE SEQUENCE</scope>
    <source>
        <strain evidence="5">M0105</strain>
    </source>
</reference>
<dbReference type="GO" id="GO:0019343">
    <property type="term" value="P:cysteine biosynthetic process via cystathionine"/>
    <property type="evidence" value="ECO:0007669"/>
    <property type="project" value="TreeGrafter"/>
</dbReference>
<comment type="cofactor">
    <cofactor evidence="1 4">
        <name>pyridoxal 5'-phosphate</name>
        <dbReference type="ChEBI" id="CHEBI:597326"/>
    </cofactor>
</comment>
<feature type="modified residue" description="N6-(pyridoxal phosphate)lysine" evidence="3">
    <location>
        <position position="213"/>
    </location>
</feature>
<dbReference type="CDD" id="cd00614">
    <property type="entry name" value="CGS_like"/>
    <property type="match status" value="1"/>
</dbReference>
<dbReference type="EMBL" id="JAEHHL010000004">
    <property type="protein sequence ID" value="MBK0399280.1"/>
    <property type="molecule type" value="Genomic_DNA"/>
</dbReference>
<dbReference type="GO" id="GO:0016740">
    <property type="term" value="F:transferase activity"/>
    <property type="evidence" value="ECO:0007669"/>
    <property type="project" value="UniProtKB-KW"/>
</dbReference>
<evidence type="ECO:0000313" key="6">
    <source>
        <dbReference type="Proteomes" id="UP000655420"/>
    </source>
</evidence>
<dbReference type="GO" id="GO:0004123">
    <property type="term" value="F:cystathionine gamma-lyase activity"/>
    <property type="evidence" value="ECO:0007669"/>
    <property type="project" value="TreeGrafter"/>
</dbReference>
<dbReference type="InterPro" id="IPR015424">
    <property type="entry name" value="PyrdxlP-dep_Trfase"/>
</dbReference>
<dbReference type="InterPro" id="IPR015422">
    <property type="entry name" value="PyrdxlP-dep_Trfase_small"/>
</dbReference>
<proteinExistence type="inferred from homology"/>
<dbReference type="AlphaFoldDB" id="A0A8J7M6V2"/>
<dbReference type="PROSITE" id="PS00868">
    <property type="entry name" value="CYS_MET_METAB_PP"/>
    <property type="match status" value="1"/>
</dbReference>
<protein>
    <submittedName>
        <fullName evidence="5">PLP-dependent transferase</fullName>
    </submittedName>
</protein>
<dbReference type="GO" id="GO:0005737">
    <property type="term" value="C:cytoplasm"/>
    <property type="evidence" value="ECO:0007669"/>
    <property type="project" value="TreeGrafter"/>
</dbReference>
<dbReference type="FunFam" id="3.40.640.10:FF:000046">
    <property type="entry name" value="Cystathionine gamma-lyase"/>
    <property type="match status" value="1"/>
</dbReference>
<dbReference type="RefSeq" id="WP_200609372.1">
    <property type="nucleotide sequence ID" value="NZ_JAEHHL010000004.1"/>
</dbReference>
<accession>A0A8J7M6V2</accession>
<name>A0A8J7M6V2_9RHOB</name>
<evidence type="ECO:0000256" key="2">
    <source>
        <dbReference type="ARBA" id="ARBA00022898"/>
    </source>
</evidence>
<evidence type="ECO:0000256" key="1">
    <source>
        <dbReference type="ARBA" id="ARBA00001933"/>
    </source>
</evidence>
<dbReference type="SUPFAM" id="SSF53383">
    <property type="entry name" value="PLP-dependent transferases"/>
    <property type="match status" value="1"/>
</dbReference>
<dbReference type="InterPro" id="IPR015421">
    <property type="entry name" value="PyrdxlP-dep_Trfase_major"/>
</dbReference>
<evidence type="ECO:0000256" key="3">
    <source>
        <dbReference type="PIRSR" id="PIRSR001434-2"/>
    </source>
</evidence>
<evidence type="ECO:0000313" key="5">
    <source>
        <dbReference type="EMBL" id="MBK0399280.1"/>
    </source>
</evidence>
<dbReference type="PIRSF" id="PIRSF001434">
    <property type="entry name" value="CGS"/>
    <property type="match status" value="1"/>
</dbReference>
<organism evidence="5 6">
    <name type="scientific">Thermohalobaculum xanthum</name>
    <dbReference type="NCBI Taxonomy" id="2753746"/>
    <lineage>
        <taxon>Bacteria</taxon>
        <taxon>Pseudomonadati</taxon>
        <taxon>Pseudomonadota</taxon>
        <taxon>Alphaproteobacteria</taxon>
        <taxon>Rhodobacterales</taxon>
        <taxon>Paracoccaceae</taxon>
        <taxon>Thermohalobaculum</taxon>
    </lineage>
</organism>
<dbReference type="InterPro" id="IPR000277">
    <property type="entry name" value="Cys/Met-Metab_PyrdxlP-dep_enz"/>
</dbReference>
<gene>
    <name evidence="5" type="ORF">H0I76_08765</name>
</gene>
<dbReference type="GO" id="GO:0030170">
    <property type="term" value="F:pyridoxal phosphate binding"/>
    <property type="evidence" value="ECO:0007669"/>
    <property type="project" value="InterPro"/>
</dbReference>
<dbReference type="PANTHER" id="PTHR11808:SF85">
    <property type="entry name" value="CYSTATHIONINE GAMMA-LYASE-RELATED"/>
    <property type="match status" value="1"/>
</dbReference>
<dbReference type="Proteomes" id="UP000655420">
    <property type="component" value="Unassembled WGS sequence"/>
</dbReference>
<dbReference type="PANTHER" id="PTHR11808">
    <property type="entry name" value="TRANS-SULFURATION ENZYME FAMILY MEMBER"/>
    <property type="match status" value="1"/>
</dbReference>
<comment type="caution">
    <text evidence="5">The sequence shown here is derived from an EMBL/GenBank/DDBJ whole genome shotgun (WGS) entry which is preliminary data.</text>
</comment>
<keyword evidence="2 3" id="KW-0663">Pyridoxal phosphate</keyword>
<keyword evidence="6" id="KW-1185">Reference proteome</keyword>